<dbReference type="Gene3D" id="3.30.70.270">
    <property type="match status" value="2"/>
</dbReference>
<dbReference type="Gene3D" id="3.10.10.10">
    <property type="entry name" value="HIV Type 1 Reverse Transcriptase, subunit A, domain 1"/>
    <property type="match status" value="1"/>
</dbReference>
<organism evidence="3">
    <name type="scientific">Tanacetum cinerariifolium</name>
    <name type="common">Dalmatian daisy</name>
    <name type="synonym">Chrysanthemum cinerariifolium</name>
    <dbReference type="NCBI Taxonomy" id="118510"/>
    <lineage>
        <taxon>Eukaryota</taxon>
        <taxon>Viridiplantae</taxon>
        <taxon>Streptophyta</taxon>
        <taxon>Embryophyta</taxon>
        <taxon>Tracheophyta</taxon>
        <taxon>Spermatophyta</taxon>
        <taxon>Magnoliopsida</taxon>
        <taxon>eudicotyledons</taxon>
        <taxon>Gunneridae</taxon>
        <taxon>Pentapetalae</taxon>
        <taxon>asterids</taxon>
        <taxon>campanulids</taxon>
        <taxon>Asterales</taxon>
        <taxon>Asteraceae</taxon>
        <taxon>Asteroideae</taxon>
        <taxon>Anthemideae</taxon>
        <taxon>Anthemidinae</taxon>
        <taxon>Tanacetum</taxon>
    </lineage>
</organism>
<dbReference type="EMBL" id="BKCJ010005492">
    <property type="protein sequence ID" value="GEU67045.1"/>
    <property type="molecule type" value="Genomic_DNA"/>
</dbReference>
<keyword evidence="3" id="KW-0548">Nucleotidyltransferase</keyword>
<evidence type="ECO:0000259" key="2">
    <source>
        <dbReference type="Pfam" id="PF00078"/>
    </source>
</evidence>
<name>A0A6L2M3U3_TANCI</name>
<dbReference type="PANTHER" id="PTHR24559">
    <property type="entry name" value="TRANSPOSON TY3-I GAG-POL POLYPROTEIN"/>
    <property type="match status" value="1"/>
</dbReference>
<protein>
    <submittedName>
        <fullName evidence="3">Reverse transcriptase domain-containing protein</fullName>
    </submittedName>
</protein>
<dbReference type="GO" id="GO:0003964">
    <property type="term" value="F:RNA-directed DNA polymerase activity"/>
    <property type="evidence" value="ECO:0007669"/>
    <property type="project" value="UniProtKB-KW"/>
</dbReference>
<comment type="caution">
    <text evidence="3">The sequence shown here is derived from an EMBL/GenBank/DDBJ whole genome shotgun (WGS) entry which is preliminary data.</text>
</comment>
<feature type="compositionally biased region" description="Gly residues" evidence="1">
    <location>
        <begin position="1"/>
        <end position="11"/>
    </location>
</feature>
<proteinExistence type="predicted"/>
<keyword evidence="3" id="KW-0695">RNA-directed DNA polymerase</keyword>
<dbReference type="SUPFAM" id="SSF56672">
    <property type="entry name" value="DNA/RNA polymerases"/>
    <property type="match status" value="1"/>
</dbReference>
<feature type="domain" description="Reverse transcriptase" evidence="2">
    <location>
        <begin position="564"/>
        <end position="619"/>
    </location>
</feature>
<reference evidence="3" key="1">
    <citation type="journal article" date="2019" name="Sci. Rep.">
        <title>Draft genome of Tanacetum cinerariifolium, the natural source of mosquito coil.</title>
        <authorList>
            <person name="Yamashiro T."/>
            <person name="Shiraishi A."/>
            <person name="Satake H."/>
            <person name="Nakayama K."/>
        </authorList>
    </citation>
    <scope>NUCLEOTIDE SEQUENCE</scope>
</reference>
<dbReference type="InterPro" id="IPR053134">
    <property type="entry name" value="RNA-dir_DNA_polymerase"/>
</dbReference>
<dbReference type="Pfam" id="PF00078">
    <property type="entry name" value="RVT_1"/>
    <property type="match status" value="1"/>
</dbReference>
<accession>A0A6L2M3U3</accession>
<dbReference type="InterPro" id="IPR043128">
    <property type="entry name" value="Rev_trsase/Diguanyl_cyclase"/>
</dbReference>
<keyword evidence="3" id="KW-0808">Transferase</keyword>
<feature type="region of interest" description="Disordered" evidence="1">
    <location>
        <begin position="1"/>
        <end position="30"/>
    </location>
</feature>
<sequence>MAGPVEGGGPKGTDDREETPPPLTKEQIEGHVSSLKSLIKSHNRKNKCDPIRLDFEMVDIEIHDHTIVKGKKVMDKDLRKPFKESRRTPFTRRIIELAGLKYKMPNNIKLYDGTTDPEDHLSRFPGAANSWEWLYLVEGGICCRFFVRRACFKERHENTMIIRKANESLTAFNERWTVETCFIMGVPKVMKILSFMDSVKSPELAKRFLDKVPTTLNEMMKSLDDFLRSEEAYASTKLPKEEMGNLIARYPFLSMGGTPVHSEMLDVRQRGRGSHGRDDPQQAKIINVISVNSVKDKKRKVRETTQSWMNTLISFLVISFEDIFEEPLIIEVEVEGYLVRRVYMNEGSSVEVMFERYFKNLNLKIKGRLKETQTDLVGLAREVSKPLREIELEVCFGNGGLCRRTSMKFIVVRAPSPNNIILGRPGIKALRAIPSTIHSMMKFLTPKGVATLVTRTIIIVEVVTNEVAEWVKEGIVRLVRYPTYISNPVQVKKGDGTWRMCIDFKNLNSACPKDYYPFLNIDCNVESVKEFKYKCFLDAYKGYRQIQMVKEDEEKTAFYTDQGTNLEAYVDDMVIKSRDEKTLLADIEKTFDNLKKINMKLNPKKCSFGVEEGKFLGYMVTSEGIRANPKKTKALADLQSSRTLKEMQSLNGKLASLSRFLAKSSKRSLPFLNTLKNITKENKHEYQLTQKAEEVSNR</sequence>
<gene>
    <name evidence="3" type="ORF">Tci_039023</name>
</gene>
<dbReference type="PANTHER" id="PTHR24559:SF444">
    <property type="entry name" value="REVERSE TRANSCRIPTASE DOMAIN-CONTAINING PROTEIN"/>
    <property type="match status" value="1"/>
</dbReference>
<dbReference type="AlphaFoldDB" id="A0A6L2M3U3"/>
<evidence type="ECO:0000313" key="3">
    <source>
        <dbReference type="EMBL" id="GEU67045.1"/>
    </source>
</evidence>
<evidence type="ECO:0000256" key="1">
    <source>
        <dbReference type="SAM" id="MobiDB-lite"/>
    </source>
</evidence>
<dbReference type="CDD" id="cd01647">
    <property type="entry name" value="RT_LTR"/>
    <property type="match status" value="1"/>
</dbReference>
<dbReference type="InterPro" id="IPR043502">
    <property type="entry name" value="DNA/RNA_pol_sf"/>
</dbReference>
<dbReference type="InterPro" id="IPR000477">
    <property type="entry name" value="RT_dom"/>
</dbReference>